<dbReference type="EMBL" id="BLXT01001350">
    <property type="protein sequence ID" value="GFN84910.1"/>
    <property type="molecule type" value="Genomic_DNA"/>
</dbReference>
<feature type="region of interest" description="Disordered" evidence="1">
    <location>
        <begin position="53"/>
        <end position="72"/>
    </location>
</feature>
<evidence type="ECO:0000313" key="3">
    <source>
        <dbReference type="Proteomes" id="UP000735302"/>
    </source>
</evidence>
<reference evidence="2 3" key="1">
    <citation type="journal article" date="2021" name="Elife">
        <title>Chloroplast acquisition without the gene transfer in kleptoplastic sea slugs, Plakobranchus ocellatus.</title>
        <authorList>
            <person name="Maeda T."/>
            <person name="Takahashi S."/>
            <person name="Yoshida T."/>
            <person name="Shimamura S."/>
            <person name="Takaki Y."/>
            <person name="Nagai Y."/>
            <person name="Toyoda A."/>
            <person name="Suzuki Y."/>
            <person name="Arimoto A."/>
            <person name="Ishii H."/>
            <person name="Satoh N."/>
            <person name="Nishiyama T."/>
            <person name="Hasebe M."/>
            <person name="Maruyama T."/>
            <person name="Minagawa J."/>
            <person name="Obokata J."/>
            <person name="Shigenobu S."/>
        </authorList>
    </citation>
    <scope>NUCLEOTIDE SEQUENCE [LARGE SCALE GENOMIC DNA]</scope>
</reference>
<protein>
    <submittedName>
        <fullName evidence="2">Uncharacterized protein</fullName>
    </submittedName>
</protein>
<name>A0AAV3YRA8_9GAST</name>
<proteinExistence type="predicted"/>
<dbReference type="Proteomes" id="UP000735302">
    <property type="component" value="Unassembled WGS sequence"/>
</dbReference>
<comment type="caution">
    <text evidence="2">The sequence shown here is derived from an EMBL/GenBank/DDBJ whole genome shotgun (WGS) entry which is preliminary data.</text>
</comment>
<organism evidence="2 3">
    <name type="scientific">Plakobranchus ocellatus</name>
    <dbReference type="NCBI Taxonomy" id="259542"/>
    <lineage>
        <taxon>Eukaryota</taxon>
        <taxon>Metazoa</taxon>
        <taxon>Spiralia</taxon>
        <taxon>Lophotrochozoa</taxon>
        <taxon>Mollusca</taxon>
        <taxon>Gastropoda</taxon>
        <taxon>Heterobranchia</taxon>
        <taxon>Euthyneura</taxon>
        <taxon>Panpulmonata</taxon>
        <taxon>Sacoglossa</taxon>
        <taxon>Placobranchoidea</taxon>
        <taxon>Plakobranchidae</taxon>
        <taxon>Plakobranchus</taxon>
    </lineage>
</organism>
<evidence type="ECO:0000256" key="1">
    <source>
        <dbReference type="SAM" id="MobiDB-lite"/>
    </source>
</evidence>
<evidence type="ECO:0000313" key="2">
    <source>
        <dbReference type="EMBL" id="GFN84910.1"/>
    </source>
</evidence>
<accession>A0AAV3YRA8</accession>
<gene>
    <name evidence="2" type="ORF">PoB_001141600</name>
</gene>
<sequence>MVELLVVTPNPEPKHKLQVQRLTRDTRFGNTSKFSGAGFRGDDESALRSARTLLSRARAPPQRPGLTEGLKT</sequence>
<dbReference type="AlphaFoldDB" id="A0AAV3YRA8"/>
<keyword evidence="3" id="KW-1185">Reference proteome</keyword>